<dbReference type="EMBL" id="JAAWWB010000026">
    <property type="protein sequence ID" value="KAG6750680.1"/>
    <property type="molecule type" value="Genomic_DNA"/>
</dbReference>
<dbReference type="Pfam" id="PF01212">
    <property type="entry name" value="Beta_elim_lyase"/>
    <property type="match status" value="1"/>
</dbReference>
<feature type="domain" description="Aromatic amino acid beta-eliminating lyase/threonine aldolase" evidence="3">
    <location>
        <begin position="7"/>
        <end position="326"/>
    </location>
</feature>
<organism evidence="4 5">
    <name type="scientific">Populus tomentosa</name>
    <name type="common">Chinese white poplar</name>
    <dbReference type="NCBI Taxonomy" id="118781"/>
    <lineage>
        <taxon>Eukaryota</taxon>
        <taxon>Viridiplantae</taxon>
        <taxon>Streptophyta</taxon>
        <taxon>Embryophyta</taxon>
        <taxon>Tracheophyta</taxon>
        <taxon>Spermatophyta</taxon>
        <taxon>Magnoliopsida</taxon>
        <taxon>eudicotyledons</taxon>
        <taxon>Gunneridae</taxon>
        <taxon>Pentapetalae</taxon>
        <taxon>rosids</taxon>
        <taxon>fabids</taxon>
        <taxon>Malpighiales</taxon>
        <taxon>Salicaceae</taxon>
        <taxon>Saliceae</taxon>
        <taxon>Populus</taxon>
    </lineage>
</organism>
<comment type="cofactor">
    <cofactor evidence="1">
        <name>pyridoxal 5'-phosphate</name>
        <dbReference type="ChEBI" id="CHEBI:597326"/>
    </cofactor>
</comment>
<name>A0A8X8CDR2_POPTO</name>
<dbReference type="OrthoDB" id="10261951at2759"/>
<dbReference type="Proteomes" id="UP000886885">
    <property type="component" value="Chromosome 13D"/>
</dbReference>
<evidence type="ECO:0000313" key="4">
    <source>
        <dbReference type="EMBL" id="KAG6750680.1"/>
    </source>
</evidence>
<dbReference type="PANTHER" id="PTHR48097:SF9">
    <property type="entry name" value="L-THREONINE ALDOLASE"/>
    <property type="match status" value="1"/>
</dbReference>
<comment type="caution">
    <text evidence="4">The sequence shown here is derived from an EMBL/GenBank/DDBJ whole genome shotgun (WGS) entry which is preliminary data.</text>
</comment>
<dbReference type="GO" id="GO:0006545">
    <property type="term" value="P:glycine biosynthetic process"/>
    <property type="evidence" value="ECO:0007669"/>
    <property type="project" value="TreeGrafter"/>
</dbReference>
<dbReference type="NCBIfam" id="NF041359">
    <property type="entry name" value="GntG_guanitoxin"/>
    <property type="match status" value="1"/>
</dbReference>
<accession>A0A8X8CDR2</accession>
<gene>
    <name evidence="4" type="ORF">POTOM_045188</name>
</gene>
<proteinExistence type="predicted"/>
<evidence type="ECO:0000256" key="2">
    <source>
        <dbReference type="ARBA" id="ARBA00022898"/>
    </source>
</evidence>
<dbReference type="InterPro" id="IPR001597">
    <property type="entry name" value="ArAA_b-elim_lyase/Thr_aldolase"/>
</dbReference>
<dbReference type="GO" id="GO:0005829">
    <property type="term" value="C:cytosol"/>
    <property type="evidence" value="ECO:0007669"/>
    <property type="project" value="TreeGrafter"/>
</dbReference>
<keyword evidence="2" id="KW-0663">Pyridoxal phosphate</keyword>
<evidence type="ECO:0000259" key="3">
    <source>
        <dbReference type="Pfam" id="PF01212"/>
    </source>
</evidence>
<dbReference type="InterPro" id="IPR023603">
    <property type="entry name" value="Low_specificity_L-TA-like"/>
</dbReference>
<dbReference type="GO" id="GO:0006567">
    <property type="term" value="P:L-threonine catabolic process"/>
    <property type="evidence" value="ECO:0007669"/>
    <property type="project" value="TreeGrafter"/>
</dbReference>
<reference evidence="4" key="1">
    <citation type="journal article" date="2020" name="bioRxiv">
        <title>Hybrid origin of Populus tomentosa Carr. identified through genome sequencing and phylogenomic analysis.</title>
        <authorList>
            <person name="An X."/>
            <person name="Gao K."/>
            <person name="Chen Z."/>
            <person name="Li J."/>
            <person name="Yang X."/>
            <person name="Yang X."/>
            <person name="Zhou J."/>
            <person name="Guo T."/>
            <person name="Zhao T."/>
            <person name="Huang S."/>
            <person name="Miao D."/>
            <person name="Khan W.U."/>
            <person name="Rao P."/>
            <person name="Ye M."/>
            <person name="Lei B."/>
            <person name="Liao W."/>
            <person name="Wang J."/>
            <person name="Ji L."/>
            <person name="Li Y."/>
            <person name="Guo B."/>
            <person name="Mustafa N.S."/>
            <person name="Li S."/>
            <person name="Yun Q."/>
            <person name="Keller S.R."/>
            <person name="Mao J."/>
            <person name="Zhang R."/>
            <person name="Strauss S.H."/>
        </authorList>
    </citation>
    <scope>NUCLEOTIDE SEQUENCE</scope>
    <source>
        <strain evidence="4">GM15</strain>
        <tissue evidence="4">Leaf</tissue>
    </source>
</reference>
<keyword evidence="5" id="KW-1185">Reference proteome</keyword>
<sequence>MVTRTVDLRSDTVTKPTEAMRAAMANAEVDDDVFGHDPSALRLETEMAKIMGKEAALFVPSGTMSNLISVLVHCNIRGSEVILGNKSHIHIYENGGISTIGGVHPRTVKNNEDGTMDIDLIEAAIRDPRGEIVYPTTRLICLENSQASCGGRCLSVEYTDRVGELAKKHGLKLHIDGARIFNASVVSQRIFNILIYEYCSKSICKLKFSVSDSKILISQALGVPVSRLVQDADSVSVCLSKGLGAPVGSVIVGSKSFVAKARVLRKTLGGGMRQVGVLCAAALVAVQENVSKLEDDHKKAKMLAEGLNRIKGLRVNVSAVETNIVSTFTAKVLKCASQSSQMCKPQFFTSAWIGKFFLSMASLCFIEYFFKVYFDVVEGAAEKLCKNLEQHGILIMQESPVSIRVALHHQISASDVQYTLSCFKQALTGEVQEDNGI</sequence>
<dbReference type="AlphaFoldDB" id="A0A8X8CDR2"/>
<dbReference type="PANTHER" id="PTHR48097">
    <property type="entry name" value="L-THREONINE ALDOLASE-RELATED"/>
    <property type="match status" value="1"/>
</dbReference>
<evidence type="ECO:0000256" key="1">
    <source>
        <dbReference type="ARBA" id="ARBA00001933"/>
    </source>
</evidence>
<dbReference type="GO" id="GO:0008732">
    <property type="term" value="F:L-allo-threonine aldolase activity"/>
    <property type="evidence" value="ECO:0007669"/>
    <property type="project" value="TreeGrafter"/>
</dbReference>
<evidence type="ECO:0000313" key="5">
    <source>
        <dbReference type="Proteomes" id="UP000886885"/>
    </source>
</evidence>
<protein>
    <recommendedName>
        <fullName evidence="3">Aromatic amino acid beta-eliminating lyase/threonine aldolase domain-containing protein</fullName>
    </recommendedName>
</protein>